<gene>
    <name evidence="2" type="ORF">ACFQNG_01215</name>
</gene>
<dbReference type="Proteomes" id="UP001596500">
    <property type="component" value="Unassembled WGS sequence"/>
</dbReference>
<reference evidence="3" key="1">
    <citation type="journal article" date="2019" name="Int. J. Syst. Evol. Microbiol.">
        <title>The Global Catalogue of Microorganisms (GCM) 10K type strain sequencing project: providing services to taxonomists for standard genome sequencing and annotation.</title>
        <authorList>
            <consortium name="The Broad Institute Genomics Platform"/>
            <consortium name="The Broad Institute Genome Sequencing Center for Infectious Disease"/>
            <person name="Wu L."/>
            <person name="Ma J."/>
        </authorList>
    </citation>
    <scope>NUCLEOTIDE SEQUENCE [LARGE SCALE GENOMIC DNA]</scope>
    <source>
        <strain evidence="3">CGMCC 1.12942</strain>
    </source>
</reference>
<feature type="domain" description="HTH cro/C1-type" evidence="1">
    <location>
        <begin position="9"/>
        <end position="63"/>
    </location>
</feature>
<comment type="caution">
    <text evidence="2">The sequence shown here is derived from an EMBL/GenBank/DDBJ whole genome shotgun (WGS) entry which is preliminary data.</text>
</comment>
<evidence type="ECO:0000313" key="2">
    <source>
        <dbReference type="EMBL" id="MFC7439786.1"/>
    </source>
</evidence>
<evidence type="ECO:0000313" key="3">
    <source>
        <dbReference type="Proteomes" id="UP001596500"/>
    </source>
</evidence>
<dbReference type="SMART" id="SM00530">
    <property type="entry name" value="HTH_XRE"/>
    <property type="match status" value="1"/>
</dbReference>
<dbReference type="SUPFAM" id="SSF53850">
    <property type="entry name" value="Periplasmic binding protein-like II"/>
    <property type="match status" value="1"/>
</dbReference>
<dbReference type="InterPro" id="IPR024370">
    <property type="entry name" value="PBP_domain"/>
</dbReference>
<dbReference type="Gene3D" id="3.40.190.10">
    <property type="entry name" value="Periplasmic binding protein-like II"/>
    <property type="match status" value="1"/>
</dbReference>
<protein>
    <submittedName>
        <fullName evidence="2">Substrate-binding domain-containing protein</fullName>
    </submittedName>
</protein>
<dbReference type="RefSeq" id="WP_379862969.1">
    <property type="nucleotide sequence ID" value="NZ_JBHTBW010000004.1"/>
</dbReference>
<dbReference type="CDD" id="cd00093">
    <property type="entry name" value="HTH_XRE"/>
    <property type="match status" value="1"/>
</dbReference>
<dbReference type="PANTHER" id="PTHR38431:SF1">
    <property type="entry name" value="BLL2305 PROTEIN"/>
    <property type="match status" value="1"/>
</dbReference>
<keyword evidence="3" id="KW-1185">Reference proteome</keyword>
<accession>A0ABW2RFN2</accession>
<dbReference type="InterPro" id="IPR010982">
    <property type="entry name" value="Lambda_DNA-bd_dom_sf"/>
</dbReference>
<organism evidence="2 3">
    <name type="scientific">Laceyella putida</name>
    <dbReference type="NCBI Taxonomy" id="110101"/>
    <lineage>
        <taxon>Bacteria</taxon>
        <taxon>Bacillati</taxon>
        <taxon>Bacillota</taxon>
        <taxon>Bacilli</taxon>
        <taxon>Bacillales</taxon>
        <taxon>Thermoactinomycetaceae</taxon>
        <taxon>Laceyella</taxon>
    </lineage>
</organism>
<dbReference type="PROSITE" id="PS50943">
    <property type="entry name" value="HTH_CROC1"/>
    <property type="match status" value="1"/>
</dbReference>
<evidence type="ECO:0000259" key="1">
    <source>
        <dbReference type="PROSITE" id="PS50943"/>
    </source>
</evidence>
<dbReference type="PANTHER" id="PTHR38431">
    <property type="entry name" value="BLL2305 PROTEIN"/>
    <property type="match status" value="1"/>
</dbReference>
<dbReference type="SUPFAM" id="SSF47413">
    <property type="entry name" value="lambda repressor-like DNA-binding domains"/>
    <property type="match status" value="1"/>
</dbReference>
<dbReference type="InterPro" id="IPR001387">
    <property type="entry name" value="Cro/C1-type_HTH"/>
</dbReference>
<dbReference type="Pfam" id="PF12727">
    <property type="entry name" value="PBP_like"/>
    <property type="match status" value="1"/>
</dbReference>
<sequence length="360" mass="39394">MINQLQNRLKEKRVALGMTQEEVAKRIGVTRQLISSIEAGNSNPTVLVALKLSELFACRMEDLFYVDDPSHSLIQAEYFASSPDQGQGEHRVAVARIDNRIIARPLDGVDAGLLPLTPANGIVQRSDAEAVQVELLDDRQALAAHLFLAGCDIGLGLLSRHAERSHPSQSVFWFHANNLEAVTQLKKGQAHIAAIHYQPGEETALCGEFPFATKTIRFALWEQGWMVRKGNPKRFVGGADLVRPDIHLVNRERGAGARHLLDAELAKEGVPVELVNGYDREVSSHAAVADAVQKGLADVGVGLASAARLYGLDFIPLRQECCDLIIPASYLGEEAVQNLLHTLNSGVFRKDLQSFGPYIM</sequence>
<proteinExistence type="predicted"/>
<dbReference type="Gene3D" id="1.10.260.40">
    <property type="entry name" value="lambda repressor-like DNA-binding domains"/>
    <property type="match status" value="1"/>
</dbReference>
<name>A0ABW2RFN2_9BACL</name>
<dbReference type="EMBL" id="JBHTBW010000004">
    <property type="protein sequence ID" value="MFC7439786.1"/>
    <property type="molecule type" value="Genomic_DNA"/>
</dbReference>
<dbReference type="Pfam" id="PF01381">
    <property type="entry name" value="HTH_3"/>
    <property type="match status" value="1"/>
</dbReference>